<dbReference type="SUPFAM" id="SSF55804">
    <property type="entry name" value="Phoshotransferase/anion transport protein"/>
    <property type="match status" value="1"/>
</dbReference>
<name>A0A1L8WNQ2_9ENTE</name>
<evidence type="ECO:0000313" key="2">
    <source>
        <dbReference type="EMBL" id="OJG82616.1"/>
    </source>
</evidence>
<gene>
    <name evidence="2" type="ORF">RV14_GL002191</name>
</gene>
<comment type="caution">
    <text evidence="2">The sequence shown here is derived from an EMBL/GenBank/DDBJ whole genome shotgun (WGS) entry which is preliminary data.</text>
</comment>
<protein>
    <recommendedName>
        <fullName evidence="1">PTS EIIA type-2 domain-containing protein</fullName>
    </recommendedName>
</protein>
<dbReference type="STRING" id="150033.RV14_GL002191"/>
<dbReference type="Pfam" id="PF00359">
    <property type="entry name" value="PTS_EIIA_2"/>
    <property type="match status" value="1"/>
</dbReference>
<evidence type="ECO:0000259" key="1">
    <source>
        <dbReference type="PROSITE" id="PS51094"/>
    </source>
</evidence>
<dbReference type="InterPro" id="IPR002178">
    <property type="entry name" value="PTS_EIIA_type-2_dom"/>
</dbReference>
<dbReference type="Proteomes" id="UP000182152">
    <property type="component" value="Unassembled WGS sequence"/>
</dbReference>
<evidence type="ECO:0000313" key="3">
    <source>
        <dbReference type="Proteomes" id="UP000182152"/>
    </source>
</evidence>
<dbReference type="PROSITE" id="PS51094">
    <property type="entry name" value="PTS_EIIA_TYPE_2"/>
    <property type="match status" value="1"/>
</dbReference>
<accession>A0A1L8WNQ2</accession>
<reference evidence="2 3" key="1">
    <citation type="submission" date="2014-12" db="EMBL/GenBank/DDBJ databases">
        <title>Draft genome sequences of 29 type strains of Enterococci.</title>
        <authorList>
            <person name="Zhong Z."/>
            <person name="Sun Z."/>
            <person name="Liu W."/>
            <person name="Zhang W."/>
            <person name="Zhang H."/>
        </authorList>
    </citation>
    <scope>NUCLEOTIDE SEQUENCE [LARGE SCALE GENOMIC DNA]</scope>
    <source>
        <strain evidence="2 3">DSM 15687</strain>
    </source>
</reference>
<sequence>MPTVPPVAIPHTDGTFVKNETILCIVNKNEVAFNEMGGEGVVRPKVFFMLVFSEGTTHLTQLQKLITKIQGGELVEKSLHTKTLEEFKTVVHTYL</sequence>
<dbReference type="AlphaFoldDB" id="A0A1L8WNQ2"/>
<proteinExistence type="predicted"/>
<dbReference type="Gene3D" id="3.40.930.10">
    <property type="entry name" value="Mannitol-specific EII, Chain A"/>
    <property type="match status" value="1"/>
</dbReference>
<dbReference type="EMBL" id="JXLB01000008">
    <property type="protein sequence ID" value="OJG82616.1"/>
    <property type="molecule type" value="Genomic_DNA"/>
</dbReference>
<dbReference type="InterPro" id="IPR016152">
    <property type="entry name" value="PTrfase/Anion_transptr"/>
</dbReference>
<organism evidence="2 3">
    <name type="scientific">Enterococcus ratti</name>
    <dbReference type="NCBI Taxonomy" id="150033"/>
    <lineage>
        <taxon>Bacteria</taxon>
        <taxon>Bacillati</taxon>
        <taxon>Bacillota</taxon>
        <taxon>Bacilli</taxon>
        <taxon>Lactobacillales</taxon>
        <taxon>Enterococcaceae</taxon>
        <taxon>Enterococcus</taxon>
    </lineage>
</organism>
<keyword evidence="3" id="KW-1185">Reference proteome</keyword>
<feature type="domain" description="PTS EIIA type-2" evidence="1">
    <location>
        <begin position="1"/>
        <end position="94"/>
    </location>
</feature>